<keyword evidence="2" id="KW-1185">Reference proteome</keyword>
<name>A0A7W9JD75_9ACTN</name>
<gene>
    <name evidence="1" type="ORF">HDA39_006279</name>
</gene>
<evidence type="ECO:0000313" key="1">
    <source>
        <dbReference type="EMBL" id="MBB5839545.1"/>
    </source>
</evidence>
<dbReference type="Proteomes" id="UP000549971">
    <property type="component" value="Unassembled WGS sequence"/>
</dbReference>
<evidence type="ECO:0008006" key="3">
    <source>
        <dbReference type="Google" id="ProtNLM"/>
    </source>
</evidence>
<dbReference type="EMBL" id="JACHMY010000001">
    <property type="protein sequence ID" value="MBB5839545.1"/>
    <property type="molecule type" value="Genomic_DNA"/>
</dbReference>
<evidence type="ECO:0000313" key="2">
    <source>
        <dbReference type="Proteomes" id="UP000549971"/>
    </source>
</evidence>
<proteinExistence type="predicted"/>
<dbReference type="SUPFAM" id="SSF53335">
    <property type="entry name" value="S-adenosyl-L-methionine-dependent methyltransferases"/>
    <property type="match status" value="2"/>
</dbReference>
<comment type="caution">
    <text evidence="1">The sequence shown here is derived from an EMBL/GenBank/DDBJ whole genome shotgun (WGS) entry which is preliminary data.</text>
</comment>
<organism evidence="1 2">
    <name type="scientific">Kribbella italica</name>
    <dbReference type="NCBI Taxonomy" id="1540520"/>
    <lineage>
        <taxon>Bacteria</taxon>
        <taxon>Bacillati</taxon>
        <taxon>Actinomycetota</taxon>
        <taxon>Actinomycetes</taxon>
        <taxon>Propionibacteriales</taxon>
        <taxon>Kribbellaceae</taxon>
        <taxon>Kribbella</taxon>
    </lineage>
</organism>
<dbReference type="InterPro" id="IPR029063">
    <property type="entry name" value="SAM-dependent_MTases_sf"/>
</dbReference>
<accession>A0A7W9JD75</accession>
<protein>
    <recommendedName>
        <fullName evidence="3">DNA methylase N-4/N-6 domain-containing protein</fullName>
    </recommendedName>
</protein>
<dbReference type="Gene3D" id="3.40.50.150">
    <property type="entry name" value="Vaccinia Virus protein VP39"/>
    <property type="match status" value="2"/>
</dbReference>
<dbReference type="AlphaFoldDB" id="A0A7W9JD75"/>
<dbReference type="RefSeq" id="WP_184801296.1">
    <property type="nucleotide sequence ID" value="NZ_JACHMY010000001.1"/>
</dbReference>
<reference evidence="1 2" key="1">
    <citation type="submission" date="2020-08" db="EMBL/GenBank/DDBJ databases">
        <title>Sequencing the genomes of 1000 actinobacteria strains.</title>
        <authorList>
            <person name="Klenk H.-P."/>
        </authorList>
    </citation>
    <scope>NUCLEOTIDE SEQUENCE [LARGE SCALE GENOMIC DNA]</scope>
    <source>
        <strain evidence="1 2">DSM 28967</strain>
    </source>
</reference>
<sequence length="455" mass="50071">MTVTAQQTLAHHYRALEERWLVSDRSGDYSRLVVPQGNLDEPFHRWFHLKEAYSSQLLSRLLKDAGASTDSTVSVLDPFVGSGTTVLSAISLANQFDVEVTATGIERNPLIYTIAAAKTAAIVRGMTLADSVRKGALAAEKRYKKLLSKPSDLTTPSVTLNNTAYFPTENRVRLIALARAIDAESDKDVRNILRVALAGAVEPAGRMRRDGRALRFMPERKPLDPKKTFDQLVGDCLTDLRARAPMGSGVAANVVHADGRAPDMHVSPSSIDWTVFSPPYPNNIDYTEVYKTEAWALGLYASTSHMRDQRLSTVRSHPSVQFPEVYAYRNSAAAKRIGEIVSPVLDAVPPGRYEKGRRQVIEGYADDMFAVLSSCRHLTKETGRLAFVVGNSAHGTGSEKFVIAADLLMSALAELAGWTVEEIRIARWPRRRGDDHNLRESVVSLAPSADWSPVN</sequence>